<protein>
    <recommendedName>
        <fullName evidence="4">Methyltransferase type 11 domain-containing protein</fullName>
    </recommendedName>
</protein>
<organism evidence="2">
    <name type="scientific">Phaeomonas parva</name>
    <dbReference type="NCBI Taxonomy" id="124430"/>
    <lineage>
        <taxon>Eukaryota</taxon>
        <taxon>Sar</taxon>
        <taxon>Stramenopiles</taxon>
        <taxon>Ochrophyta</taxon>
        <taxon>Pinguiophyceae</taxon>
        <taxon>Pinguiochrysidales</taxon>
        <taxon>Pinguiochrysidaceae</taxon>
        <taxon>Phaeomonas</taxon>
    </lineage>
</organism>
<dbReference type="CDD" id="cd02440">
    <property type="entry name" value="AdoMet_MTases"/>
    <property type="match status" value="1"/>
</dbReference>
<evidence type="ECO:0008006" key="4">
    <source>
        <dbReference type="Google" id="ProtNLM"/>
    </source>
</evidence>
<reference evidence="2" key="1">
    <citation type="submission" date="2021-01" db="EMBL/GenBank/DDBJ databases">
        <authorList>
            <person name="Corre E."/>
            <person name="Pelletier E."/>
            <person name="Niang G."/>
            <person name="Scheremetjew M."/>
            <person name="Finn R."/>
            <person name="Kale V."/>
            <person name="Holt S."/>
            <person name="Cochrane G."/>
            <person name="Meng A."/>
            <person name="Brown T."/>
            <person name="Cohen L."/>
        </authorList>
    </citation>
    <scope>NUCLEOTIDE SEQUENCE</scope>
    <source>
        <strain evidence="2">CCMP2877</strain>
    </source>
</reference>
<dbReference type="InterPro" id="IPR029063">
    <property type="entry name" value="SAM-dependent_MTases_sf"/>
</dbReference>
<dbReference type="SUPFAM" id="SSF53335">
    <property type="entry name" value="S-adenosyl-L-methionine-dependent methyltransferases"/>
    <property type="match status" value="1"/>
</dbReference>
<feature type="region of interest" description="Disordered" evidence="1">
    <location>
        <begin position="219"/>
        <end position="239"/>
    </location>
</feature>
<dbReference type="EMBL" id="HBGJ01045188">
    <property type="protein sequence ID" value="CAD9269966.1"/>
    <property type="molecule type" value="Transcribed_RNA"/>
</dbReference>
<proteinExistence type="predicted"/>
<evidence type="ECO:0000256" key="1">
    <source>
        <dbReference type="SAM" id="MobiDB-lite"/>
    </source>
</evidence>
<name>A0A6U4L1S5_9STRA</name>
<evidence type="ECO:0000313" key="3">
    <source>
        <dbReference type="EMBL" id="CAD9269979.1"/>
    </source>
</evidence>
<sequence>MAKQSRDSVKGHMREQDKVVIGNWDDETFLEGEVYDVILADYLIGAMDGFSPYTQDLIFERLKRHLAPDGVIYIVGLEPIPDTAEGAADVICEVRRLRDAMILLAGHRCYREYPLTWIYRQCRRAGFEVLESTTFPILYSRASITRQLDVGRRKLPYIRAKHGSSTAIAMGQACEMLQRRIDDATNHNTSKTSAVKTDTRIRFGFDYVVALRRPQEVLDAPLPSSGAGDAPSAPQTGSP</sequence>
<dbReference type="EMBL" id="HBGJ01045202">
    <property type="protein sequence ID" value="CAD9269979.1"/>
    <property type="molecule type" value="Transcribed_RNA"/>
</dbReference>
<accession>A0A6U4L1S5</accession>
<evidence type="ECO:0000313" key="2">
    <source>
        <dbReference type="EMBL" id="CAD9269966.1"/>
    </source>
</evidence>
<dbReference type="AlphaFoldDB" id="A0A6U4L1S5"/>
<gene>
    <name evidence="2" type="ORF">PPAR1163_LOCUS28404</name>
    <name evidence="3" type="ORF">PPAR1163_LOCUS28417</name>
</gene>
<dbReference type="Gene3D" id="3.40.50.150">
    <property type="entry name" value="Vaccinia Virus protein VP39"/>
    <property type="match status" value="1"/>
</dbReference>